<dbReference type="SUPFAM" id="SSF50341">
    <property type="entry name" value="CheW-like"/>
    <property type="match status" value="1"/>
</dbReference>
<dbReference type="Pfam" id="PF02518">
    <property type="entry name" value="HATPase_c"/>
    <property type="match status" value="1"/>
</dbReference>
<dbReference type="Pfam" id="PF01584">
    <property type="entry name" value="CheW"/>
    <property type="match status" value="1"/>
</dbReference>
<keyword evidence="10" id="KW-0418">Kinase</keyword>
<protein>
    <recommendedName>
        <fullName evidence="4">Chemotaxis protein CheA</fullName>
        <ecNumber evidence="3">2.7.13.3</ecNumber>
    </recommendedName>
</protein>
<dbReference type="GO" id="GO:0006935">
    <property type="term" value="P:chemotaxis"/>
    <property type="evidence" value="ECO:0007669"/>
    <property type="project" value="UniProtKB-KW"/>
</dbReference>
<feature type="domain" description="HPt" evidence="17">
    <location>
        <begin position="3"/>
        <end position="110"/>
    </location>
</feature>
<feature type="domain" description="CheW-like" evidence="16">
    <location>
        <begin position="553"/>
        <end position="688"/>
    </location>
</feature>
<keyword evidence="6" id="KW-0145">Chemotaxis</keyword>
<keyword evidence="9" id="KW-0547">Nucleotide-binding</keyword>
<accession>A0A923ED51</accession>
<comment type="subcellular location">
    <subcellularLocation>
        <location evidence="2">Cytoplasm</location>
    </subcellularLocation>
</comment>
<dbReference type="Pfam" id="PF01627">
    <property type="entry name" value="Hpt"/>
    <property type="match status" value="1"/>
</dbReference>
<keyword evidence="8" id="KW-0808">Transferase</keyword>
<dbReference type="InterPro" id="IPR051315">
    <property type="entry name" value="Bact_Chemotaxis_CheA"/>
</dbReference>
<reference evidence="18 19" key="1">
    <citation type="submission" date="2020-04" db="EMBL/GenBank/DDBJ databases">
        <title>Genomic insights into acetone-butanol-ethanol (ABE) fermentation by sequencing solventogenic clostridia strains.</title>
        <authorList>
            <person name="Brown S."/>
        </authorList>
    </citation>
    <scope>NUCLEOTIDE SEQUENCE [LARGE SCALE GENOMIC DNA]</scope>
    <source>
        <strain evidence="18 19">DJ011</strain>
    </source>
</reference>
<dbReference type="Gene3D" id="1.10.287.560">
    <property type="entry name" value="Histidine kinase CheA-like, homodimeric domain"/>
    <property type="match status" value="1"/>
</dbReference>
<evidence type="ECO:0000256" key="1">
    <source>
        <dbReference type="ARBA" id="ARBA00000085"/>
    </source>
</evidence>
<evidence type="ECO:0000259" key="16">
    <source>
        <dbReference type="PROSITE" id="PS50851"/>
    </source>
</evidence>
<dbReference type="RefSeq" id="WP_035147586.1">
    <property type="nucleotide sequence ID" value="NZ_JAAZWO010000020.1"/>
</dbReference>
<evidence type="ECO:0000256" key="4">
    <source>
        <dbReference type="ARBA" id="ARBA00021495"/>
    </source>
</evidence>
<dbReference type="PROSITE" id="PS50109">
    <property type="entry name" value="HIS_KIN"/>
    <property type="match status" value="1"/>
</dbReference>
<evidence type="ECO:0000256" key="10">
    <source>
        <dbReference type="ARBA" id="ARBA00022777"/>
    </source>
</evidence>
<evidence type="ECO:0000259" key="15">
    <source>
        <dbReference type="PROSITE" id="PS50109"/>
    </source>
</evidence>
<proteinExistence type="predicted"/>
<dbReference type="AlphaFoldDB" id="A0A923ED51"/>
<dbReference type="FunFam" id="3.30.565.10:FF:000016">
    <property type="entry name" value="Chemotaxis protein CheA, putative"/>
    <property type="match status" value="1"/>
</dbReference>
<dbReference type="Pfam" id="PF07194">
    <property type="entry name" value="P2"/>
    <property type="match status" value="1"/>
</dbReference>
<dbReference type="InterPro" id="IPR035891">
    <property type="entry name" value="CheY-binding_CheA"/>
</dbReference>
<dbReference type="SUPFAM" id="SSF47384">
    <property type="entry name" value="Homodimeric domain of signal transducing histidine kinase"/>
    <property type="match status" value="1"/>
</dbReference>
<dbReference type="Gene3D" id="3.30.70.1110">
    <property type="entry name" value="Histidine kinase CheA-like, P2 response regulator-binding domain"/>
    <property type="match status" value="1"/>
</dbReference>
<dbReference type="Gene3D" id="1.20.120.160">
    <property type="entry name" value="HPT domain"/>
    <property type="match status" value="1"/>
</dbReference>
<evidence type="ECO:0000256" key="3">
    <source>
        <dbReference type="ARBA" id="ARBA00012438"/>
    </source>
</evidence>
<dbReference type="InterPro" id="IPR036890">
    <property type="entry name" value="HATPase_C_sf"/>
</dbReference>
<feature type="modified residue" description="Phosphohistidine" evidence="14">
    <location>
        <position position="51"/>
    </location>
</feature>
<dbReference type="InterPro" id="IPR002545">
    <property type="entry name" value="CheW-lke_dom"/>
</dbReference>
<comment type="catalytic activity">
    <reaction evidence="1">
        <text>ATP + protein L-histidine = ADP + protein N-phospho-L-histidine.</text>
        <dbReference type="EC" id="2.7.13.3"/>
    </reaction>
</comment>
<dbReference type="InterPro" id="IPR005467">
    <property type="entry name" value="His_kinase_dom"/>
</dbReference>
<evidence type="ECO:0000256" key="5">
    <source>
        <dbReference type="ARBA" id="ARBA00022490"/>
    </source>
</evidence>
<evidence type="ECO:0000256" key="7">
    <source>
        <dbReference type="ARBA" id="ARBA00022553"/>
    </source>
</evidence>
<name>A0A923ED51_CLOTT</name>
<evidence type="ECO:0000256" key="14">
    <source>
        <dbReference type="PROSITE-ProRule" id="PRU00110"/>
    </source>
</evidence>
<dbReference type="Gene3D" id="2.30.30.40">
    <property type="entry name" value="SH3 Domains"/>
    <property type="match status" value="1"/>
</dbReference>
<gene>
    <name evidence="18" type="ORF">HGG79_14390</name>
</gene>
<evidence type="ECO:0000259" key="17">
    <source>
        <dbReference type="PROSITE" id="PS50894"/>
    </source>
</evidence>
<dbReference type="PROSITE" id="PS50851">
    <property type="entry name" value="CHEW"/>
    <property type="match status" value="1"/>
</dbReference>
<dbReference type="SMART" id="SM01231">
    <property type="entry name" value="H-kinase_dim"/>
    <property type="match status" value="1"/>
</dbReference>
<dbReference type="PROSITE" id="PS50894">
    <property type="entry name" value="HPT"/>
    <property type="match status" value="1"/>
</dbReference>
<dbReference type="PRINTS" id="PR00344">
    <property type="entry name" value="BCTRLSENSOR"/>
</dbReference>
<keyword evidence="5" id="KW-0963">Cytoplasm</keyword>
<evidence type="ECO:0000256" key="11">
    <source>
        <dbReference type="ARBA" id="ARBA00022840"/>
    </source>
</evidence>
<dbReference type="GO" id="GO:0005737">
    <property type="term" value="C:cytoplasm"/>
    <property type="evidence" value="ECO:0007669"/>
    <property type="project" value="UniProtKB-SubCell"/>
</dbReference>
<evidence type="ECO:0000313" key="18">
    <source>
        <dbReference type="EMBL" id="MBC2398954.1"/>
    </source>
</evidence>
<dbReference type="InterPro" id="IPR004105">
    <property type="entry name" value="CheA-like_dim"/>
</dbReference>
<keyword evidence="12" id="KW-0902">Two-component regulatory system</keyword>
<dbReference type="PANTHER" id="PTHR43395">
    <property type="entry name" value="SENSOR HISTIDINE KINASE CHEA"/>
    <property type="match status" value="1"/>
</dbReference>
<dbReference type="InterPro" id="IPR036097">
    <property type="entry name" value="HisK_dim/P_sf"/>
</dbReference>
<dbReference type="PANTHER" id="PTHR43395:SF10">
    <property type="entry name" value="CHEMOTAXIS PROTEIN CHEA"/>
    <property type="match status" value="1"/>
</dbReference>
<keyword evidence="19" id="KW-1185">Reference proteome</keyword>
<keyword evidence="11" id="KW-0067">ATP-binding</keyword>
<dbReference type="InterPro" id="IPR008207">
    <property type="entry name" value="Sig_transdc_His_kin_Hpt_dom"/>
</dbReference>
<dbReference type="Proteomes" id="UP000563151">
    <property type="component" value="Unassembled WGS sequence"/>
</dbReference>
<dbReference type="InterPro" id="IPR037052">
    <property type="entry name" value="CheA-like_P2_sf"/>
</dbReference>
<dbReference type="Pfam" id="PF02895">
    <property type="entry name" value="H-kinase_dim"/>
    <property type="match status" value="1"/>
</dbReference>
<dbReference type="InterPro" id="IPR004358">
    <property type="entry name" value="Sig_transdc_His_kin-like_C"/>
</dbReference>
<dbReference type="Gene3D" id="3.30.565.10">
    <property type="entry name" value="Histidine kinase-like ATPase, C-terminal domain"/>
    <property type="match status" value="1"/>
</dbReference>
<dbReference type="SUPFAM" id="SSF47226">
    <property type="entry name" value="Histidine-containing phosphotransfer domain, HPT domain"/>
    <property type="match status" value="1"/>
</dbReference>
<sequence>MTSDYTNDPMLELFVYETSQQLEQLEQSLIKCEESNTYSDDTINEIFRIMHTIKSSAAMMLFNNISSIAHSTEDIFYVLRENKPDNVNYSDINDLVLEGVDFIKIELEKIKNNDEVDGDASIIISKLKNHLKALKETMGNINDHSEKLKTNFEPKQQYYISSSKTEQQYYENSYKVVIYFEKDCEMENIRAFSIIHNLKDITEEYSYLPEDITDNNDSAEVIKKDGFVIYFKANKTYEEMCEFFQKVFFLESFQLTLLENGKELSTFEKEKKVVDNNVIVPTIDNKKTQNDNEIRSSSSSHQSIISVSVRKLDKLMDLIGELVITEAMVTQNPDLKDVHLDNFLKSARRLRKIINETQNMVMSIRMVPLEPTFMKMNRIVRDMNKKLGKDVKLNIIGEDTEVDKNVIEHISDPLMHIVKNSIDHGIESKEERIEKGKTEWGTITLEAHTEGSEVFIIVKDDGRGLDKSKILTKAKEHGAIKKPEEEMTDKEIYSLIFLPGFSTKENVTEFSGRGVGMDVVTKNIEAIGGSILVDSSVNVGTTITMKIPLSLAIIDGMNIKVGNSRYTIPTISIRESFRAREKDIIKDIDGNEMIMIRGECYPILRLYQFYNVKTDITNMQDGIIIMVENNEKFLCIFADELLGEQQVVVKELPAYIKNIKKIKGIAGCTLLGDGSISLIFDINDLMNN</sequence>
<dbReference type="CDD" id="cd16916">
    <property type="entry name" value="HATPase_CheA-like"/>
    <property type="match status" value="1"/>
</dbReference>
<evidence type="ECO:0000256" key="2">
    <source>
        <dbReference type="ARBA" id="ARBA00004496"/>
    </source>
</evidence>
<dbReference type="SMART" id="SM00260">
    <property type="entry name" value="CheW"/>
    <property type="match status" value="1"/>
</dbReference>
<dbReference type="InterPro" id="IPR010808">
    <property type="entry name" value="CheA_P2-bd"/>
</dbReference>
<dbReference type="InterPro" id="IPR037006">
    <property type="entry name" value="CheA-like_homodim_sf"/>
</dbReference>
<dbReference type="SUPFAM" id="SSF55874">
    <property type="entry name" value="ATPase domain of HSP90 chaperone/DNA topoisomerase II/histidine kinase"/>
    <property type="match status" value="1"/>
</dbReference>
<dbReference type="InterPro" id="IPR036061">
    <property type="entry name" value="CheW-like_dom_sf"/>
</dbReference>
<dbReference type="CDD" id="cd00088">
    <property type="entry name" value="HPT"/>
    <property type="match status" value="1"/>
</dbReference>
<feature type="domain" description="Histidine kinase" evidence="15">
    <location>
        <begin position="346"/>
        <end position="551"/>
    </location>
</feature>
<dbReference type="GO" id="GO:0000155">
    <property type="term" value="F:phosphorelay sensor kinase activity"/>
    <property type="evidence" value="ECO:0007669"/>
    <property type="project" value="InterPro"/>
</dbReference>
<evidence type="ECO:0000256" key="9">
    <source>
        <dbReference type="ARBA" id="ARBA00022741"/>
    </source>
</evidence>
<evidence type="ECO:0000256" key="12">
    <source>
        <dbReference type="ARBA" id="ARBA00023012"/>
    </source>
</evidence>
<dbReference type="SMART" id="SM00387">
    <property type="entry name" value="HATPase_c"/>
    <property type="match status" value="1"/>
</dbReference>
<comment type="function">
    <text evidence="13">Involved in the transmission of sensory signals from the chemoreceptors to the flagellar motors. CheA is autophosphorylated; it can transfer its phosphate group to either CheB or CheY.</text>
</comment>
<evidence type="ECO:0000256" key="13">
    <source>
        <dbReference type="ARBA" id="ARBA00035100"/>
    </source>
</evidence>
<evidence type="ECO:0000313" key="19">
    <source>
        <dbReference type="Proteomes" id="UP000563151"/>
    </source>
</evidence>
<evidence type="ECO:0000256" key="6">
    <source>
        <dbReference type="ARBA" id="ARBA00022500"/>
    </source>
</evidence>
<dbReference type="InterPro" id="IPR003594">
    <property type="entry name" value="HATPase_dom"/>
</dbReference>
<organism evidence="18 19">
    <name type="scientific">Clostridium tetanomorphum</name>
    <dbReference type="NCBI Taxonomy" id="1553"/>
    <lineage>
        <taxon>Bacteria</taxon>
        <taxon>Bacillati</taxon>
        <taxon>Bacillota</taxon>
        <taxon>Clostridia</taxon>
        <taxon>Eubacteriales</taxon>
        <taxon>Clostridiaceae</taxon>
        <taxon>Clostridium</taxon>
    </lineage>
</organism>
<keyword evidence="7 14" id="KW-0597">Phosphoprotein</keyword>
<dbReference type="GO" id="GO:0005524">
    <property type="term" value="F:ATP binding"/>
    <property type="evidence" value="ECO:0007669"/>
    <property type="project" value="UniProtKB-KW"/>
</dbReference>
<dbReference type="SMART" id="SM00073">
    <property type="entry name" value="HPT"/>
    <property type="match status" value="1"/>
</dbReference>
<dbReference type="SUPFAM" id="SSF55052">
    <property type="entry name" value="CheY-binding domain of CheA"/>
    <property type="match status" value="1"/>
</dbReference>
<dbReference type="EMBL" id="JAAZWO010000020">
    <property type="protein sequence ID" value="MBC2398954.1"/>
    <property type="molecule type" value="Genomic_DNA"/>
</dbReference>
<dbReference type="InterPro" id="IPR036641">
    <property type="entry name" value="HPT_dom_sf"/>
</dbReference>
<evidence type="ECO:0000256" key="8">
    <source>
        <dbReference type="ARBA" id="ARBA00022679"/>
    </source>
</evidence>
<dbReference type="EC" id="2.7.13.3" evidence="3"/>
<comment type="caution">
    <text evidence="18">The sequence shown here is derived from an EMBL/GenBank/DDBJ whole genome shotgun (WGS) entry which is preliminary data.</text>
</comment>